<dbReference type="SUPFAM" id="SSF89447">
    <property type="entry name" value="AbrB/MazE/MraZ-like"/>
    <property type="match status" value="1"/>
</dbReference>
<accession>A0A0G0KET5</accession>
<evidence type="ECO:0000313" key="3">
    <source>
        <dbReference type="EMBL" id="KKQ74030.1"/>
    </source>
</evidence>
<dbReference type="GO" id="GO:0003677">
    <property type="term" value="F:DNA binding"/>
    <property type="evidence" value="ECO:0007669"/>
    <property type="project" value="UniProtKB-UniRule"/>
</dbReference>
<dbReference type="InterPro" id="IPR007159">
    <property type="entry name" value="SpoVT-AbrB_dom"/>
</dbReference>
<reference evidence="3 4" key="1">
    <citation type="journal article" date="2015" name="Nature">
        <title>rRNA introns, odd ribosomes, and small enigmatic genomes across a large radiation of phyla.</title>
        <authorList>
            <person name="Brown C.T."/>
            <person name="Hug L.A."/>
            <person name="Thomas B.C."/>
            <person name="Sharon I."/>
            <person name="Castelle C.J."/>
            <person name="Singh A."/>
            <person name="Wilkins M.J."/>
            <person name="Williams K.H."/>
            <person name="Banfield J.F."/>
        </authorList>
    </citation>
    <scope>NUCLEOTIDE SEQUENCE [LARGE SCALE GENOMIC DNA]</scope>
</reference>
<dbReference type="Gene3D" id="2.10.260.10">
    <property type="match status" value="1"/>
</dbReference>
<evidence type="ECO:0000256" key="1">
    <source>
        <dbReference type="PROSITE-ProRule" id="PRU01076"/>
    </source>
</evidence>
<dbReference type="AlphaFoldDB" id="A0A0G0KET5"/>
<protein>
    <recommendedName>
        <fullName evidence="2">SpoVT-AbrB domain-containing protein</fullName>
    </recommendedName>
</protein>
<feature type="domain" description="SpoVT-AbrB" evidence="2">
    <location>
        <begin position="4"/>
        <end position="49"/>
    </location>
</feature>
<dbReference type="Proteomes" id="UP000034181">
    <property type="component" value="Unassembled WGS sequence"/>
</dbReference>
<dbReference type="SMART" id="SM00966">
    <property type="entry name" value="SpoVT_AbrB"/>
    <property type="match status" value="1"/>
</dbReference>
<proteinExistence type="predicted"/>
<keyword evidence="1" id="KW-0238">DNA-binding</keyword>
<dbReference type="PROSITE" id="PS51740">
    <property type="entry name" value="SPOVT_ABRB"/>
    <property type="match status" value="1"/>
</dbReference>
<sequence length="76" mass="8428">MNLGVIAKPNSKGQIVIPKKFREELGIDKDVLLNISIKGRGVYITHFNKSIPTSGSQDVYLEILKRTAGSWAGDNW</sequence>
<dbReference type="EMBL" id="LBUZ01000043">
    <property type="protein sequence ID" value="KKQ74030.1"/>
    <property type="molecule type" value="Genomic_DNA"/>
</dbReference>
<name>A0A0G0KET5_9BACT</name>
<evidence type="ECO:0000313" key="4">
    <source>
        <dbReference type="Proteomes" id="UP000034181"/>
    </source>
</evidence>
<comment type="caution">
    <text evidence="3">The sequence shown here is derived from an EMBL/GenBank/DDBJ whole genome shotgun (WGS) entry which is preliminary data.</text>
</comment>
<gene>
    <name evidence="3" type="ORF">US96_C0043G0001</name>
</gene>
<organism evidence="3 4">
    <name type="scientific">Candidatus Woesebacteria bacterium GW2011_GWB1_38_5b</name>
    <dbReference type="NCBI Taxonomy" id="1618569"/>
    <lineage>
        <taxon>Bacteria</taxon>
        <taxon>Candidatus Woeseibacteriota</taxon>
    </lineage>
</organism>
<dbReference type="Pfam" id="PF04014">
    <property type="entry name" value="MazE_antitoxin"/>
    <property type="match status" value="1"/>
</dbReference>
<evidence type="ECO:0000259" key="2">
    <source>
        <dbReference type="PROSITE" id="PS51740"/>
    </source>
</evidence>
<dbReference type="InterPro" id="IPR037914">
    <property type="entry name" value="SpoVT-AbrB_sf"/>
</dbReference>
<feature type="non-terminal residue" evidence="3">
    <location>
        <position position="76"/>
    </location>
</feature>